<organism evidence="10 11">
    <name type="scientific">Arsenicicoccus bolidensis</name>
    <dbReference type="NCBI Taxonomy" id="229480"/>
    <lineage>
        <taxon>Bacteria</taxon>
        <taxon>Bacillati</taxon>
        <taxon>Actinomycetota</taxon>
        <taxon>Actinomycetes</taxon>
        <taxon>Micrococcales</taxon>
        <taxon>Intrasporangiaceae</taxon>
        <taxon>Arsenicicoccus</taxon>
    </lineage>
</organism>
<keyword evidence="6 8" id="KW-0711">Selenium</keyword>
<sequence length="441" mass="46154">MPTTDPRRRVPRTDAVLADPLLADLQSTVGRDRVREAVREGQEQVRRGDLPPELLVTSVADELRRRSRHTEVLNATGVVLHTNLGRAQLAPAAVEALVASAGCTDVELDLATGVRARRGRRTLDALARAVPAAGGALVVNNGAAALSLVLTSLAQGREVLVSRGEMVEIGDGFRLPDLIESTGVRLREVGTTNRTRLADYADAVTERTAAILKVHPSNFRVEGFTSEATVAELAGLSRERELPLVVDIGSGLPRPDPVLPGEPDAATTLAAGATLVTCSGDKLLGGPQAGIVLGAADVVERVRRHPLQRAFRADKLTLAALAATLGSATNPTHEAVHASSDVLRDRAEGLGRRLGAEVVPSVGRVGGGSAPGLDLPGWAVALPELYAERLRLGSPAVVARVEGGRTLLDVRCLPQARLDDVVEAVLAVREQLAEPEGASGA</sequence>
<proteinExistence type="inferred from homology"/>
<dbReference type="Proteomes" id="UP001521931">
    <property type="component" value="Unassembled WGS sequence"/>
</dbReference>
<keyword evidence="11" id="KW-1185">Reference proteome</keyword>
<dbReference type="InterPro" id="IPR004534">
    <property type="entry name" value="SelA_trans"/>
</dbReference>
<dbReference type="InterPro" id="IPR015424">
    <property type="entry name" value="PyrdxlP-dep_Trfase"/>
</dbReference>
<comment type="cofactor">
    <cofactor evidence="1 8">
        <name>pyridoxal 5'-phosphate</name>
        <dbReference type="ChEBI" id="CHEBI:597326"/>
    </cofactor>
</comment>
<feature type="modified residue" description="N6-(pyridoxal phosphate)lysine" evidence="8">
    <location>
        <position position="282"/>
    </location>
</feature>
<keyword evidence="5 8" id="KW-0648">Protein biosynthesis</keyword>
<dbReference type="GO" id="GO:0004125">
    <property type="term" value="F:L-seryl-tRNA(Sec) selenium transferase activity"/>
    <property type="evidence" value="ECO:0007669"/>
    <property type="project" value="UniProtKB-EC"/>
</dbReference>
<protein>
    <recommendedName>
        <fullName evidence="8">L-seryl-tRNA(Sec) selenium transferase</fullName>
        <ecNumber evidence="8">2.9.1.1</ecNumber>
    </recommendedName>
    <alternativeName>
        <fullName evidence="8">Selenocysteine synthase</fullName>
        <shortName evidence="8">Sec synthase</shortName>
    </alternativeName>
    <alternativeName>
        <fullName evidence="8">Selenocysteinyl-tRNA(Sec) synthase</fullName>
    </alternativeName>
</protein>
<dbReference type="InterPro" id="IPR025862">
    <property type="entry name" value="SelA_trans_N_dom"/>
</dbReference>
<dbReference type="EMBL" id="JAKRCV010000042">
    <property type="protein sequence ID" value="MCG7322699.1"/>
    <property type="molecule type" value="Genomic_DNA"/>
</dbReference>
<dbReference type="InterPro" id="IPR015421">
    <property type="entry name" value="PyrdxlP-dep_Trfase_major"/>
</dbReference>
<evidence type="ECO:0000256" key="5">
    <source>
        <dbReference type="ARBA" id="ARBA00022917"/>
    </source>
</evidence>
<evidence type="ECO:0000256" key="2">
    <source>
        <dbReference type="ARBA" id="ARBA00022490"/>
    </source>
</evidence>
<dbReference type="SUPFAM" id="SSF53383">
    <property type="entry name" value="PLP-dependent transferases"/>
    <property type="match status" value="1"/>
</dbReference>
<comment type="function">
    <text evidence="8">Converts seryl-tRNA(Sec) to selenocysteinyl-tRNA(Sec) required for selenoprotein biosynthesis.</text>
</comment>
<comment type="subcellular location">
    <subcellularLocation>
        <location evidence="8">Cytoplasm</location>
    </subcellularLocation>
</comment>
<accession>A0ABS9Q493</accession>
<comment type="catalytic activity">
    <reaction evidence="8">
        <text>L-seryl-tRNA(Sec) + selenophosphate + H(+) = L-selenocysteinyl-tRNA(Sec) + phosphate</text>
        <dbReference type="Rhea" id="RHEA:22728"/>
        <dbReference type="Rhea" id="RHEA-COMP:9742"/>
        <dbReference type="Rhea" id="RHEA-COMP:9743"/>
        <dbReference type="ChEBI" id="CHEBI:15378"/>
        <dbReference type="ChEBI" id="CHEBI:16144"/>
        <dbReference type="ChEBI" id="CHEBI:43474"/>
        <dbReference type="ChEBI" id="CHEBI:78533"/>
        <dbReference type="ChEBI" id="CHEBI:78573"/>
        <dbReference type="EC" id="2.9.1.1"/>
    </reaction>
</comment>
<gene>
    <name evidence="8 10" type="primary">selA</name>
    <name evidence="10" type="ORF">MHL29_12510</name>
</gene>
<dbReference type="Gene3D" id="3.40.640.10">
    <property type="entry name" value="Type I PLP-dependent aspartate aminotransferase-like (Major domain)"/>
    <property type="match status" value="1"/>
</dbReference>
<evidence type="ECO:0000256" key="8">
    <source>
        <dbReference type="HAMAP-Rule" id="MF_00423"/>
    </source>
</evidence>
<feature type="domain" description="L-seryl-tRNA selenium transferase N-terminal" evidence="9">
    <location>
        <begin position="7"/>
        <end position="46"/>
    </location>
</feature>
<dbReference type="NCBIfam" id="TIGR00474">
    <property type="entry name" value="selA"/>
    <property type="match status" value="1"/>
</dbReference>
<evidence type="ECO:0000256" key="7">
    <source>
        <dbReference type="ARBA" id="ARBA00044507"/>
    </source>
</evidence>
<keyword evidence="3 8" id="KW-0808">Transferase</keyword>
<dbReference type="Pfam" id="PF12390">
    <property type="entry name" value="Se-cys_synth_N"/>
    <property type="match status" value="1"/>
</dbReference>
<dbReference type="PANTHER" id="PTHR32328">
    <property type="entry name" value="L-SERYL-TRNA(SEC) SELENIUM TRANSFERASE"/>
    <property type="match status" value="1"/>
</dbReference>
<reference evidence="10 11" key="1">
    <citation type="submission" date="2022-02" db="EMBL/GenBank/DDBJ databases">
        <title>Uncovering new skin microbiome diversity through culturing and metagenomics.</title>
        <authorList>
            <person name="Conlan S."/>
            <person name="Deming C."/>
            <person name="Nisc Comparative Sequencing Program N."/>
            <person name="Segre J.A."/>
        </authorList>
    </citation>
    <scope>NUCLEOTIDE SEQUENCE [LARGE SCALE GENOMIC DNA]</scope>
    <source>
        <strain evidence="10 11">ACRQZ</strain>
    </source>
</reference>
<evidence type="ECO:0000259" key="9">
    <source>
        <dbReference type="Pfam" id="PF12390"/>
    </source>
</evidence>
<dbReference type="InterPro" id="IPR018319">
    <property type="entry name" value="SelA-like"/>
</dbReference>
<comment type="similarity">
    <text evidence="7 8">Belongs to the SelA family.</text>
</comment>
<evidence type="ECO:0000256" key="3">
    <source>
        <dbReference type="ARBA" id="ARBA00022679"/>
    </source>
</evidence>
<comment type="pathway">
    <text evidence="8">Aminoacyl-tRNA biosynthesis; selenocysteinyl-tRNA(Sec) biosynthesis; selenocysteinyl-tRNA(Sec) from L-seryl-tRNA(Sec) (bacterial route): step 1/1.</text>
</comment>
<dbReference type="Pfam" id="PF03841">
    <property type="entry name" value="SelA"/>
    <property type="match status" value="1"/>
</dbReference>
<comment type="caution">
    <text evidence="10">The sequence shown here is derived from an EMBL/GenBank/DDBJ whole genome shotgun (WGS) entry which is preliminary data.</text>
</comment>
<dbReference type="Gene3D" id="3.90.1150.180">
    <property type="match status" value="1"/>
</dbReference>
<keyword evidence="4 8" id="KW-0663">Pyridoxal phosphate</keyword>
<evidence type="ECO:0000256" key="6">
    <source>
        <dbReference type="ARBA" id="ARBA00023266"/>
    </source>
</evidence>
<evidence type="ECO:0000256" key="1">
    <source>
        <dbReference type="ARBA" id="ARBA00001933"/>
    </source>
</evidence>
<dbReference type="PANTHER" id="PTHR32328:SF0">
    <property type="entry name" value="L-SERYL-TRNA(SEC) SELENIUM TRANSFERASE"/>
    <property type="match status" value="1"/>
</dbReference>
<evidence type="ECO:0000313" key="10">
    <source>
        <dbReference type="EMBL" id="MCG7322699.1"/>
    </source>
</evidence>
<name>A0ABS9Q493_9MICO</name>
<dbReference type="HAMAP" id="MF_00423">
    <property type="entry name" value="SelA"/>
    <property type="match status" value="1"/>
</dbReference>
<dbReference type="EC" id="2.9.1.1" evidence="8"/>
<evidence type="ECO:0000256" key="4">
    <source>
        <dbReference type="ARBA" id="ARBA00022898"/>
    </source>
</evidence>
<evidence type="ECO:0000313" key="11">
    <source>
        <dbReference type="Proteomes" id="UP001521931"/>
    </source>
</evidence>
<dbReference type="RefSeq" id="WP_239265029.1">
    <property type="nucleotide sequence ID" value="NZ_JAKRCV010000042.1"/>
</dbReference>
<keyword evidence="2 8" id="KW-0963">Cytoplasm</keyword>